<keyword evidence="2" id="KW-1185">Reference proteome</keyword>
<proteinExistence type="predicted"/>
<evidence type="ECO:0000313" key="1">
    <source>
        <dbReference type="EMBL" id="CAG8779300.1"/>
    </source>
</evidence>
<dbReference type="EMBL" id="CAJVQC010044312">
    <property type="protein sequence ID" value="CAG8779300.1"/>
    <property type="molecule type" value="Genomic_DNA"/>
</dbReference>
<feature type="non-terminal residue" evidence="1">
    <location>
        <position position="1"/>
    </location>
</feature>
<organism evidence="1 2">
    <name type="scientific">Racocetra persica</name>
    <dbReference type="NCBI Taxonomy" id="160502"/>
    <lineage>
        <taxon>Eukaryota</taxon>
        <taxon>Fungi</taxon>
        <taxon>Fungi incertae sedis</taxon>
        <taxon>Mucoromycota</taxon>
        <taxon>Glomeromycotina</taxon>
        <taxon>Glomeromycetes</taxon>
        <taxon>Diversisporales</taxon>
        <taxon>Gigasporaceae</taxon>
        <taxon>Racocetra</taxon>
    </lineage>
</organism>
<gene>
    <name evidence="1" type="ORF">RPERSI_LOCUS17342</name>
</gene>
<name>A0ACA9R703_9GLOM</name>
<reference evidence="1" key="1">
    <citation type="submission" date="2021-06" db="EMBL/GenBank/DDBJ databases">
        <authorList>
            <person name="Kallberg Y."/>
            <person name="Tangrot J."/>
            <person name="Rosling A."/>
        </authorList>
    </citation>
    <scope>NUCLEOTIDE SEQUENCE</scope>
    <source>
        <strain evidence="1">MA461A</strain>
    </source>
</reference>
<accession>A0ACA9R703</accession>
<sequence>PQESQIGSNNVSTNQLHKQPGAKHQHEVIKTLRQLQEQSNYWNIQRVRVY</sequence>
<evidence type="ECO:0000313" key="2">
    <source>
        <dbReference type="Proteomes" id="UP000789920"/>
    </source>
</evidence>
<protein>
    <submittedName>
        <fullName evidence="1">4303_t:CDS:1</fullName>
    </submittedName>
</protein>
<comment type="caution">
    <text evidence="1">The sequence shown here is derived from an EMBL/GenBank/DDBJ whole genome shotgun (WGS) entry which is preliminary data.</text>
</comment>
<dbReference type="Proteomes" id="UP000789920">
    <property type="component" value="Unassembled WGS sequence"/>
</dbReference>